<keyword evidence="2" id="KW-1185">Reference proteome</keyword>
<comment type="caution">
    <text evidence="1">The sequence shown here is derived from an EMBL/GenBank/DDBJ whole genome shotgun (WGS) entry which is preliminary data.</text>
</comment>
<sequence>MSCPCLPRGGMGAMAWRRPGCSVRFPRRHRRVCAVVHCQISSHGVFSAANACPRFAASAGSAGLPKANRARPQAFACGAAPRIPKHGAFHAKPTCPPTPLTPARVGCRARHLPITGSGYLEPFFNGSTPPFGLMLPGLGTALCFSTQANLSWTASESNIGGNYIGLARQGVTMIGGIACHYKASVIDVTDDQALLQISERPQSGIALLQEPIGHGGTLGLKPDSGDFLKWIRSEYSGISLTFPPKSLIRPEFRRHSRPSLRIAPFKLYRGQVTS</sequence>
<organism evidence="1 2">
    <name type="scientific">Xanthomonas cannabis</name>
    <dbReference type="NCBI Taxonomy" id="1885674"/>
    <lineage>
        <taxon>Bacteria</taxon>
        <taxon>Pseudomonadati</taxon>
        <taxon>Pseudomonadota</taxon>
        <taxon>Gammaproteobacteria</taxon>
        <taxon>Lysobacterales</taxon>
        <taxon>Lysobacteraceae</taxon>
        <taxon>Xanthomonas</taxon>
    </lineage>
</organism>
<dbReference type="Proteomes" id="UP000554726">
    <property type="component" value="Unassembled WGS sequence"/>
</dbReference>
<evidence type="ECO:0000313" key="1">
    <source>
        <dbReference type="EMBL" id="MBB4593607.1"/>
    </source>
</evidence>
<accession>A0ABR6JLE1</accession>
<protein>
    <submittedName>
        <fullName evidence="1">Uncharacterized protein</fullName>
    </submittedName>
</protein>
<name>A0ABR6JLE1_9XANT</name>
<dbReference type="EMBL" id="JACHNS010000003">
    <property type="protein sequence ID" value="MBB4593607.1"/>
    <property type="molecule type" value="Genomic_DNA"/>
</dbReference>
<gene>
    <name evidence="1" type="ORF">FHR60_002276</name>
</gene>
<evidence type="ECO:0000313" key="2">
    <source>
        <dbReference type="Proteomes" id="UP000554726"/>
    </source>
</evidence>
<proteinExistence type="predicted"/>
<reference evidence="1 2" key="1">
    <citation type="submission" date="2020-08" db="EMBL/GenBank/DDBJ databases">
        <title>Studying the diversity of plant-associated saprophytic bacteria and their role in host health and plant-pathogen interactions.</title>
        <authorList>
            <person name="Potnis N."/>
        </authorList>
    </citation>
    <scope>NUCLEOTIDE SEQUENCE [LARGE SCALE GENOMIC DNA]</scope>
    <source>
        <strain evidence="1 2">F16</strain>
    </source>
</reference>